<evidence type="ECO:0000313" key="6">
    <source>
        <dbReference type="Proteomes" id="UP000323426"/>
    </source>
</evidence>
<dbReference type="PRINTS" id="PR00100">
    <property type="entry name" value="AOTCASE"/>
</dbReference>
<feature type="binding site" evidence="2">
    <location>
        <position position="237"/>
    </location>
    <ligand>
        <name>N(2)-succinyl-L-ornithine</name>
        <dbReference type="ChEBI" id="CHEBI:58514"/>
    </ligand>
</feature>
<dbReference type="Gene3D" id="3.40.50.1370">
    <property type="entry name" value="Aspartate/ornithine carbamoyltransferase"/>
    <property type="match status" value="2"/>
</dbReference>
<dbReference type="Pfam" id="PF02729">
    <property type="entry name" value="OTCace_N"/>
    <property type="match status" value="1"/>
</dbReference>
<comment type="pathway">
    <text evidence="2">Amino-acid biosynthesis; L-arginine biosynthesis.</text>
</comment>
<proteinExistence type="inferred from homology"/>
<comment type="caution">
    <text evidence="5">The sequence shown here is derived from an EMBL/GenBank/DDBJ whole genome shotgun (WGS) entry which is preliminary data.</text>
</comment>
<feature type="binding site" evidence="2">
    <location>
        <position position="277"/>
    </location>
    <ligand>
        <name>N(2)-succinyl-L-ornithine</name>
        <dbReference type="ChEBI" id="CHEBI:58514"/>
    </ligand>
</feature>
<dbReference type="Proteomes" id="UP000323426">
    <property type="component" value="Unassembled WGS sequence"/>
</dbReference>
<gene>
    <name evidence="2" type="primary">argF'</name>
    <name evidence="5" type="ORF">F0145_07490</name>
</gene>
<name>A0A5M6DNF7_9BACT</name>
<feature type="binding site" description="in other chain" evidence="2">
    <location>
        <begin position="273"/>
        <end position="274"/>
    </location>
    <ligand>
        <name>carbamoyl phosphate</name>
        <dbReference type="ChEBI" id="CHEBI:58228"/>
        <note>ligand shared between two neighboring subunits</note>
    </ligand>
</feature>
<evidence type="ECO:0000259" key="4">
    <source>
        <dbReference type="Pfam" id="PF02729"/>
    </source>
</evidence>
<dbReference type="HAMAP" id="MF_02235">
    <property type="entry name" value="SOTCase"/>
    <property type="match status" value="1"/>
</dbReference>
<dbReference type="EMBL" id="VWSF01000004">
    <property type="protein sequence ID" value="KAA5547782.1"/>
    <property type="molecule type" value="Genomic_DNA"/>
</dbReference>
<dbReference type="InterPro" id="IPR043696">
    <property type="entry name" value="ArgF'-like"/>
</dbReference>
<dbReference type="PANTHER" id="PTHR45753:SF3">
    <property type="entry name" value="ORNITHINE TRANSCARBAMYLASE, MITOCHONDRIAL"/>
    <property type="match status" value="1"/>
</dbReference>
<comment type="similarity">
    <text evidence="2">Belongs to the aspartate/ornithine carbamoyltransferase superfamily. SOTCase family.</text>
</comment>
<dbReference type="SUPFAM" id="SSF53671">
    <property type="entry name" value="Aspartate/ornithine carbamoyltransferase"/>
    <property type="match status" value="1"/>
</dbReference>
<dbReference type="GO" id="GO:0019240">
    <property type="term" value="P:citrulline biosynthetic process"/>
    <property type="evidence" value="ECO:0007669"/>
    <property type="project" value="TreeGrafter"/>
</dbReference>
<protein>
    <recommendedName>
        <fullName evidence="2">N-succinylornithine carbamoyltransferase</fullName>
        <ecNumber evidence="2">2.1.3.11</ecNumber>
    </recommendedName>
    <alternativeName>
        <fullName evidence="2">N-succinyl-L-ornithine transcarbamylase</fullName>
        <shortName evidence="2">SOTCase</shortName>
    </alternativeName>
</protein>
<dbReference type="RefSeq" id="WP_150087700.1">
    <property type="nucleotide sequence ID" value="NZ_VWSF01000004.1"/>
</dbReference>
<feature type="binding site" evidence="2">
    <location>
        <position position="142"/>
    </location>
    <ligand>
        <name>N(2)-succinyl-L-ornithine</name>
        <dbReference type="ChEBI" id="CHEBI:58514"/>
    </ligand>
</feature>
<accession>A0A5M6DNF7</accession>
<comment type="subunit">
    <text evidence="2">Homotrimer.</text>
</comment>
<dbReference type="InterPro" id="IPR006132">
    <property type="entry name" value="Asp/Orn_carbamoyltranf_P-bd"/>
</dbReference>
<evidence type="ECO:0000256" key="2">
    <source>
        <dbReference type="HAMAP-Rule" id="MF_02235"/>
    </source>
</evidence>
<keyword evidence="6" id="KW-1185">Reference proteome</keyword>
<dbReference type="GO" id="GO:0042450">
    <property type="term" value="P:L-arginine biosynthetic process via ornithine"/>
    <property type="evidence" value="ECO:0007669"/>
    <property type="project" value="TreeGrafter"/>
</dbReference>
<feature type="domain" description="Aspartate/ornithine carbamoyltransferase carbamoyl-P binding" evidence="4">
    <location>
        <begin position="4"/>
        <end position="160"/>
    </location>
</feature>
<dbReference type="InterPro" id="IPR006131">
    <property type="entry name" value="Asp_carbamoyltransf_Asp/Orn-bd"/>
</dbReference>
<dbReference type="PANTHER" id="PTHR45753">
    <property type="entry name" value="ORNITHINE CARBAMOYLTRANSFERASE, MITOCHONDRIAL"/>
    <property type="match status" value="1"/>
</dbReference>
<feature type="domain" description="Aspartate/ornithine carbamoyltransferase Asp/Orn-binding" evidence="3">
    <location>
        <begin position="185"/>
        <end position="310"/>
    </location>
</feature>
<feature type="binding site" evidence="2">
    <location>
        <position position="75"/>
    </location>
    <ligand>
        <name>carbamoyl phosphate</name>
        <dbReference type="ChEBI" id="CHEBI:58228"/>
        <note>ligand shared between two neighboring subunits</note>
    </ligand>
</feature>
<feature type="binding site" description="in other chain" evidence="2">
    <location>
        <begin position="147"/>
        <end position="150"/>
    </location>
    <ligand>
        <name>carbamoyl phosphate</name>
        <dbReference type="ChEBI" id="CHEBI:58228"/>
        <note>ligand shared between two neighboring subunits</note>
    </ligand>
</feature>
<feature type="binding site" evidence="2">
    <location>
        <position position="177"/>
    </location>
    <ligand>
        <name>N(2)-succinyl-L-ornithine</name>
        <dbReference type="ChEBI" id="CHEBI:58514"/>
    </ligand>
</feature>
<feature type="binding site" description="in other chain" evidence="2">
    <location>
        <position position="110"/>
    </location>
    <ligand>
        <name>carbamoyl phosphate</name>
        <dbReference type="ChEBI" id="CHEBI:58228"/>
        <note>ligand shared between two neighboring subunits</note>
    </ligand>
</feature>
<keyword evidence="2" id="KW-0028">Amino-acid biosynthesis</keyword>
<dbReference type="PRINTS" id="PR00101">
    <property type="entry name" value="ATCASE"/>
</dbReference>
<reference evidence="5 6" key="1">
    <citation type="submission" date="2019-09" db="EMBL/GenBank/DDBJ databases">
        <title>Genome sequence and assembly of Adhaeribacter sp.</title>
        <authorList>
            <person name="Chhetri G."/>
        </authorList>
    </citation>
    <scope>NUCLEOTIDE SEQUENCE [LARGE SCALE GENOMIC DNA]</scope>
    <source>
        <strain evidence="5 6">DK36</strain>
    </source>
</reference>
<dbReference type="GO" id="GO:0004585">
    <property type="term" value="F:ornithine carbamoyltransferase activity"/>
    <property type="evidence" value="ECO:0007669"/>
    <property type="project" value="InterPro"/>
</dbReference>
<dbReference type="Pfam" id="PF00185">
    <property type="entry name" value="OTCace"/>
    <property type="match status" value="1"/>
</dbReference>
<feature type="binding site" description="in other chain" evidence="2">
    <location>
        <position position="301"/>
    </location>
    <ligand>
        <name>carbamoyl phosphate</name>
        <dbReference type="ChEBI" id="CHEBI:58228"/>
        <note>ligand shared between two neighboring subunits</note>
    </ligand>
</feature>
<dbReference type="InterPro" id="IPR036901">
    <property type="entry name" value="Asp/Orn_carbamoylTrfase_sf"/>
</dbReference>
<evidence type="ECO:0000259" key="3">
    <source>
        <dbReference type="Pfam" id="PF00185"/>
    </source>
</evidence>
<feature type="binding site" description="in other chain" evidence="2">
    <location>
        <begin position="47"/>
        <end position="50"/>
    </location>
    <ligand>
        <name>carbamoyl phosphate</name>
        <dbReference type="ChEBI" id="CHEBI:58228"/>
        <note>ligand shared between two neighboring subunits</note>
    </ligand>
</feature>
<keyword evidence="2" id="KW-0055">Arginine biosynthesis</keyword>
<evidence type="ECO:0000256" key="1">
    <source>
        <dbReference type="ARBA" id="ARBA00022679"/>
    </source>
</evidence>
<dbReference type="EC" id="2.1.3.11" evidence="2"/>
<organism evidence="5 6">
    <name type="scientific">Adhaeribacter rhizoryzae</name>
    <dbReference type="NCBI Taxonomy" id="2607907"/>
    <lineage>
        <taxon>Bacteria</taxon>
        <taxon>Pseudomonadati</taxon>
        <taxon>Bacteroidota</taxon>
        <taxon>Cytophagia</taxon>
        <taxon>Cytophagales</taxon>
        <taxon>Hymenobacteraceae</taxon>
        <taxon>Adhaeribacter</taxon>
    </lineage>
</organism>
<sequence length="328" mass="36850">MKLFTSVNDVTDLSGLVKEALHFKQNPFAHKELGKNKTLGLIFLNPSLRTRLSTQKAALNLGMEVIVMNIDKEGWALETRDGVIMNGTTVEHIREAAGVMGEYFDILGIRSFPGLQNREEDYSEDILNKFIKFSGLPLVSLESGTRHPLQSLTDLITITEHAPQGRRPKVVLTWAPHVKALPQAVPNSFAEWMCKADVDFTITHPAGYELDTQFTQGATITYNQEEALQDADFIYVKNWSSYQDYGKVITTDPNWMLTRDQLGVTNQAKVMHCLPVRRDLELGADILDSTDSLVIKEAGNRVWAAQVVLKRMLEANIKQADERRFTGS</sequence>
<dbReference type="GO" id="GO:0016597">
    <property type="term" value="F:amino acid binding"/>
    <property type="evidence" value="ECO:0007669"/>
    <property type="project" value="InterPro"/>
</dbReference>
<dbReference type="AlphaFoldDB" id="A0A5M6DNF7"/>
<keyword evidence="1 2" id="KW-0808">Transferase</keyword>
<dbReference type="InterPro" id="IPR006130">
    <property type="entry name" value="Asp/Orn_carbamoylTrfase"/>
</dbReference>
<evidence type="ECO:0000313" key="5">
    <source>
        <dbReference type="EMBL" id="KAA5547782.1"/>
    </source>
</evidence>
<comment type="function">
    <text evidence="2">Catalyzes the transfer of the carbamoyl group from carbamoyl phosphate to the delta-amino group of N(2)-succinyl-L-ornithine to produce N(2)-succinyl-L-citrulline. Is essential for arginine biosynthesis.</text>
</comment>
<dbReference type="UniPathway" id="UPA00068"/>
<comment type="catalytic activity">
    <reaction evidence="2">
        <text>N(2)-succinyl-L-ornithine + carbamoyl phosphate = N(2)-succinyl-L-citrulline + phosphate + H(+)</text>
        <dbReference type="Rhea" id="RHEA:25884"/>
        <dbReference type="ChEBI" id="CHEBI:15378"/>
        <dbReference type="ChEBI" id="CHEBI:43474"/>
        <dbReference type="ChEBI" id="CHEBI:58228"/>
        <dbReference type="ChEBI" id="CHEBI:58514"/>
        <dbReference type="ChEBI" id="CHEBI:58862"/>
        <dbReference type="EC" id="2.1.3.11"/>
    </reaction>
</comment>